<dbReference type="Gene3D" id="3.30.70.330">
    <property type="match status" value="1"/>
</dbReference>
<dbReference type="InterPro" id="IPR012677">
    <property type="entry name" value="Nucleotide-bd_a/b_plait_sf"/>
</dbReference>
<feature type="domain" description="RRM" evidence="4">
    <location>
        <begin position="30"/>
        <end position="108"/>
    </location>
</feature>
<dbReference type="PANTHER" id="PTHR46355:SF1">
    <property type="entry name" value="STING ER EXIT PROTEIN"/>
    <property type="match status" value="1"/>
</dbReference>
<evidence type="ECO:0000313" key="5">
    <source>
        <dbReference type="EMBL" id="CAD8553327.1"/>
    </source>
</evidence>
<reference evidence="5" key="1">
    <citation type="submission" date="2021-01" db="EMBL/GenBank/DDBJ databases">
        <authorList>
            <person name="Corre E."/>
            <person name="Pelletier E."/>
            <person name="Niang G."/>
            <person name="Scheremetjew M."/>
            <person name="Finn R."/>
            <person name="Kale V."/>
            <person name="Holt S."/>
            <person name="Cochrane G."/>
            <person name="Meng A."/>
            <person name="Brown T."/>
            <person name="Cohen L."/>
        </authorList>
    </citation>
    <scope>NUCLEOTIDE SEQUENCE</scope>
    <source>
        <strain evidence="5">RCC1130</strain>
    </source>
</reference>
<evidence type="ECO:0000256" key="1">
    <source>
        <dbReference type="ARBA" id="ARBA00024205"/>
    </source>
</evidence>
<dbReference type="GO" id="GO:0006888">
    <property type="term" value="P:endoplasmic reticulum to Golgi vesicle-mediated transport"/>
    <property type="evidence" value="ECO:0007669"/>
    <property type="project" value="TreeGrafter"/>
</dbReference>
<keyword evidence="2" id="KW-0694">RNA-binding</keyword>
<dbReference type="InterPro" id="IPR000504">
    <property type="entry name" value="RRM_dom"/>
</dbReference>
<dbReference type="PANTHER" id="PTHR46355">
    <property type="entry name" value="UPF0428 PROTEIN CXORF56"/>
    <property type="match status" value="1"/>
</dbReference>
<dbReference type="GO" id="GO:0090158">
    <property type="term" value="P:endoplasmic reticulum membrane organization"/>
    <property type="evidence" value="ECO:0007669"/>
    <property type="project" value="TreeGrafter"/>
</dbReference>
<evidence type="ECO:0000256" key="3">
    <source>
        <dbReference type="SAM" id="MobiDB-lite"/>
    </source>
</evidence>
<protein>
    <recommendedName>
        <fullName evidence="4">RRM domain-containing protein</fullName>
    </recommendedName>
</protein>
<dbReference type="InterPro" id="IPR035979">
    <property type="entry name" value="RBD_domain_sf"/>
</dbReference>
<dbReference type="GO" id="GO:0005737">
    <property type="term" value="C:cytoplasm"/>
    <property type="evidence" value="ECO:0007669"/>
    <property type="project" value="GOC"/>
</dbReference>
<dbReference type="InterPro" id="IPR029704">
    <property type="entry name" value="STEEP-like"/>
</dbReference>
<accession>A0A7S0P699</accession>
<evidence type="ECO:0000256" key="2">
    <source>
        <dbReference type="PROSITE-ProRule" id="PRU00176"/>
    </source>
</evidence>
<dbReference type="AlphaFoldDB" id="A0A7S0P699"/>
<feature type="region of interest" description="Disordered" evidence="3">
    <location>
        <begin position="236"/>
        <end position="267"/>
    </location>
</feature>
<feature type="compositionally biased region" description="Low complexity" evidence="3">
    <location>
        <begin position="246"/>
        <end position="258"/>
    </location>
</feature>
<evidence type="ECO:0000259" key="4">
    <source>
        <dbReference type="PROSITE" id="PS50102"/>
    </source>
</evidence>
<sequence length="267" mass="28974">MAGLYSSSERAKIGLDAYAALGATRTKATSTLFVRHAPRSIKAVHIESLFSAAKGYIGVRHVRSMFFIDFESIAEASNAMVRFQGYRFAHEKGAEHAERGLVIDYDKDLGQAETQKEKRDRIVAGHFENSRSADYFCCECGSKAFRTKAVLLCELPVRSTDGAAVLDEATQLKDLLLLASEKPVSIRRPKGIERQNQLLCRSCGACVAYRAATTSSASYLYVHQSSISLKFVPGAAPSPGAKRRAVAASMEMPSAAAPTEAQSRPTT</sequence>
<comment type="similarity">
    <text evidence="1">Belongs to the STEEP1 family.</text>
</comment>
<dbReference type="SUPFAM" id="SSF54928">
    <property type="entry name" value="RNA-binding domain, RBD"/>
    <property type="match status" value="1"/>
</dbReference>
<name>A0A7S0P699_9EUKA</name>
<proteinExistence type="inferred from homology"/>
<dbReference type="Pfam" id="PF25809">
    <property type="entry name" value="STEEP1"/>
    <property type="match status" value="1"/>
</dbReference>
<dbReference type="InterPro" id="IPR057965">
    <property type="entry name" value="STEEP1_dom"/>
</dbReference>
<organism evidence="5">
    <name type="scientific">Calcidiscus leptoporus</name>
    <dbReference type="NCBI Taxonomy" id="127549"/>
    <lineage>
        <taxon>Eukaryota</taxon>
        <taxon>Haptista</taxon>
        <taxon>Haptophyta</taxon>
        <taxon>Prymnesiophyceae</taxon>
        <taxon>Coccolithales</taxon>
        <taxon>Calcidiscaceae</taxon>
        <taxon>Calcidiscus</taxon>
    </lineage>
</organism>
<dbReference type="EMBL" id="HBER01057340">
    <property type="protein sequence ID" value="CAD8553327.1"/>
    <property type="molecule type" value="Transcribed_RNA"/>
</dbReference>
<dbReference type="GO" id="GO:0003723">
    <property type="term" value="F:RNA binding"/>
    <property type="evidence" value="ECO:0007669"/>
    <property type="project" value="UniProtKB-UniRule"/>
</dbReference>
<dbReference type="PROSITE" id="PS50102">
    <property type="entry name" value="RRM"/>
    <property type="match status" value="1"/>
</dbReference>
<gene>
    <name evidence="5" type="ORF">CLEP1334_LOCUS28618</name>
</gene>